<comment type="caution">
    <text evidence="11">The sequence shown here is derived from an EMBL/GenBank/DDBJ whole genome shotgun (WGS) entry which is preliminary data.</text>
</comment>
<reference evidence="11 12" key="1">
    <citation type="submission" date="2024-01" db="EMBL/GenBank/DDBJ databases">
        <title>Sphingobacterium tenebrionis sp. nov., a novel endophyte isolated from tenebrio molitor intestines.</title>
        <authorList>
            <person name="Zhang C."/>
        </authorList>
    </citation>
    <scope>NUCLEOTIDE SEQUENCE [LARGE SCALE GENOMIC DNA]</scope>
    <source>
        <strain evidence="11 12">PU5-4</strain>
    </source>
</reference>
<dbReference type="PANTHER" id="PTHR11441:SF0">
    <property type="entry name" value="THYMIDINE KINASE, CYTOSOLIC"/>
    <property type="match status" value="1"/>
</dbReference>
<keyword evidence="8" id="KW-0862">Zinc</keyword>
<dbReference type="Gene3D" id="3.30.60.20">
    <property type="match status" value="1"/>
</dbReference>
<dbReference type="InterPro" id="IPR027417">
    <property type="entry name" value="P-loop_NTPase"/>
</dbReference>
<evidence type="ECO:0000256" key="3">
    <source>
        <dbReference type="ARBA" id="ARBA00022634"/>
    </source>
</evidence>
<organism evidence="11 12">
    <name type="scientific">Sphingobacterium tenebrionis</name>
    <dbReference type="NCBI Taxonomy" id="3111775"/>
    <lineage>
        <taxon>Bacteria</taxon>
        <taxon>Pseudomonadati</taxon>
        <taxon>Bacteroidota</taxon>
        <taxon>Sphingobacteriia</taxon>
        <taxon>Sphingobacteriales</taxon>
        <taxon>Sphingobacteriaceae</taxon>
        <taxon>Sphingobacterium</taxon>
    </lineage>
</organism>
<evidence type="ECO:0000256" key="8">
    <source>
        <dbReference type="HAMAP-Rule" id="MF_00124"/>
    </source>
</evidence>
<dbReference type="PROSITE" id="PS00603">
    <property type="entry name" value="TK_CELLULAR_TYPE"/>
    <property type="match status" value="1"/>
</dbReference>
<keyword evidence="5 8" id="KW-0547">Nucleotide-binding</keyword>
<proteinExistence type="inferred from homology"/>
<dbReference type="GO" id="GO:0004797">
    <property type="term" value="F:thymidine kinase activity"/>
    <property type="evidence" value="ECO:0007669"/>
    <property type="project" value="UniProtKB-EC"/>
</dbReference>
<dbReference type="Pfam" id="PF00265">
    <property type="entry name" value="TK"/>
    <property type="match status" value="1"/>
</dbReference>
<accession>A0ABU8I443</accession>
<evidence type="ECO:0000313" key="11">
    <source>
        <dbReference type="EMBL" id="MEI5984293.1"/>
    </source>
</evidence>
<comment type="subunit">
    <text evidence="8">Homotetramer.</text>
</comment>
<dbReference type="SUPFAM" id="SSF52540">
    <property type="entry name" value="P-loop containing nucleoside triphosphate hydrolases"/>
    <property type="match status" value="1"/>
</dbReference>
<feature type="binding site" evidence="8">
    <location>
        <position position="184"/>
    </location>
    <ligand>
        <name>Zn(2+)</name>
        <dbReference type="ChEBI" id="CHEBI:29105"/>
    </ligand>
</feature>
<dbReference type="SUPFAM" id="SSF57716">
    <property type="entry name" value="Glucocorticoid receptor-like (DNA-binding domain)"/>
    <property type="match status" value="1"/>
</dbReference>
<dbReference type="InterPro" id="IPR020633">
    <property type="entry name" value="Thymidine_kinase_CS"/>
</dbReference>
<sequence>MLFSEHNFHRRRDCIGSIEVICGSMFSGKTEELIRRLKRAQFAKLPVEIFKPEIDIRYGANEVVSHDSNAIPSTPVSHSSAILLLSNETKVVGIDEAQFFDEELPNVCEELANRGIRVIVAGLDMDYLGQPFGPIPNLMAIAEDVTKVHAVCVQCGAPANYSYRTQLDDARVLLGEKDKYEPRCRGCYFGLEDEDC</sequence>
<dbReference type="EMBL" id="JAYLLN010000008">
    <property type="protein sequence ID" value="MEI5984293.1"/>
    <property type="molecule type" value="Genomic_DNA"/>
</dbReference>
<feature type="binding site" evidence="8">
    <location>
        <position position="187"/>
    </location>
    <ligand>
        <name>Zn(2+)</name>
        <dbReference type="ChEBI" id="CHEBI:29105"/>
    </ligand>
</feature>
<dbReference type="Gene3D" id="3.40.50.300">
    <property type="entry name" value="P-loop containing nucleotide triphosphate hydrolases"/>
    <property type="match status" value="1"/>
</dbReference>
<evidence type="ECO:0000313" key="12">
    <source>
        <dbReference type="Proteomes" id="UP001363035"/>
    </source>
</evidence>
<feature type="binding site" evidence="8">
    <location>
        <begin position="95"/>
        <end position="98"/>
    </location>
    <ligand>
        <name>ATP</name>
        <dbReference type="ChEBI" id="CHEBI:30616"/>
    </ligand>
</feature>
<evidence type="ECO:0000256" key="9">
    <source>
        <dbReference type="RuleBase" id="RU000544"/>
    </source>
</evidence>
<protein>
    <recommendedName>
        <fullName evidence="2 8">Thymidine kinase</fullName>
        <ecNumber evidence="2 8">2.7.1.21</ecNumber>
    </recommendedName>
</protein>
<dbReference type="PANTHER" id="PTHR11441">
    <property type="entry name" value="THYMIDINE KINASE"/>
    <property type="match status" value="1"/>
</dbReference>
<evidence type="ECO:0000256" key="5">
    <source>
        <dbReference type="ARBA" id="ARBA00022741"/>
    </source>
</evidence>
<name>A0ABU8I443_9SPHI</name>
<dbReference type="RefSeq" id="WP_099366938.1">
    <property type="nucleotide sequence ID" value="NZ_JAYLLN010000008.1"/>
</dbReference>
<dbReference type="Proteomes" id="UP001363035">
    <property type="component" value="Unassembled WGS sequence"/>
</dbReference>
<keyword evidence="8" id="KW-0479">Metal-binding</keyword>
<evidence type="ECO:0000256" key="7">
    <source>
        <dbReference type="ARBA" id="ARBA00022840"/>
    </source>
</evidence>
<comment type="catalytic activity">
    <reaction evidence="8 9">
        <text>thymidine + ATP = dTMP + ADP + H(+)</text>
        <dbReference type="Rhea" id="RHEA:19129"/>
        <dbReference type="ChEBI" id="CHEBI:15378"/>
        <dbReference type="ChEBI" id="CHEBI:17748"/>
        <dbReference type="ChEBI" id="CHEBI:30616"/>
        <dbReference type="ChEBI" id="CHEBI:63528"/>
        <dbReference type="ChEBI" id="CHEBI:456216"/>
        <dbReference type="EC" id="2.7.1.21"/>
    </reaction>
</comment>
<feature type="binding site" evidence="8">
    <location>
        <begin position="23"/>
        <end position="30"/>
    </location>
    <ligand>
        <name>ATP</name>
        <dbReference type="ChEBI" id="CHEBI:30616"/>
    </ligand>
</feature>
<comment type="subcellular location">
    <subcellularLocation>
        <location evidence="8">Cytoplasm</location>
    </subcellularLocation>
</comment>
<evidence type="ECO:0000256" key="2">
    <source>
        <dbReference type="ARBA" id="ARBA00012118"/>
    </source>
</evidence>
<gene>
    <name evidence="8" type="primary">tdk</name>
    <name evidence="11" type="ORF">VJ786_05185</name>
</gene>
<feature type="active site" description="Proton acceptor" evidence="8">
    <location>
        <position position="96"/>
    </location>
</feature>
<dbReference type="NCBIfam" id="NF003296">
    <property type="entry name" value="PRK04296.1-1"/>
    <property type="match status" value="1"/>
</dbReference>
<evidence type="ECO:0000256" key="4">
    <source>
        <dbReference type="ARBA" id="ARBA00022679"/>
    </source>
</evidence>
<feature type="binding site" evidence="8">
    <location>
        <position position="155"/>
    </location>
    <ligand>
        <name>Zn(2+)</name>
        <dbReference type="ChEBI" id="CHEBI:29105"/>
    </ligand>
</feature>
<keyword evidence="12" id="KW-1185">Reference proteome</keyword>
<dbReference type="InterPro" id="IPR001267">
    <property type="entry name" value="Thymidine_kinase"/>
</dbReference>
<keyword evidence="4 8" id="KW-0808">Transferase</keyword>
<dbReference type="PIRSF" id="PIRSF035805">
    <property type="entry name" value="TK_cell"/>
    <property type="match status" value="1"/>
</dbReference>
<comment type="similarity">
    <text evidence="1 8 10">Belongs to the thymidine kinase family.</text>
</comment>
<dbReference type="EC" id="2.7.1.21" evidence="2 8"/>
<keyword evidence="8" id="KW-0963">Cytoplasm</keyword>
<keyword evidence="6 8" id="KW-0418">Kinase</keyword>
<keyword evidence="3 8" id="KW-0237">DNA synthesis</keyword>
<keyword evidence="7 8" id="KW-0067">ATP-binding</keyword>
<evidence type="ECO:0000256" key="6">
    <source>
        <dbReference type="ARBA" id="ARBA00022777"/>
    </source>
</evidence>
<dbReference type="HAMAP" id="MF_00124">
    <property type="entry name" value="Thymidine_kinase"/>
    <property type="match status" value="1"/>
</dbReference>
<evidence type="ECO:0000256" key="10">
    <source>
        <dbReference type="RuleBase" id="RU004165"/>
    </source>
</evidence>
<feature type="binding site" evidence="8">
    <location>
        <position position="152"/>
    </location>
    <ligand>
        <name>Zn(2+)</name>
        <dbReference type="ChEBI" id="CHEBI:29105"/>
    </ligand>
</feature>
<evidence type="ECO:0000256" key="1">
    <source>
        <dbReference type="ARBA" id="ARBA00007587"/>
    </source>
</evidence>